<dbReference type="Pfam" id="PF00004">
    <property type="entry name" value="AAA"/>
    <property type="match status" value="1"/>
</dbReference>
<dbReference type="InterPro" id="IPR050168">
    <property type="entry name" value="AAA_ATPase_domain"/>
</dbReference>
<dbReference type="PANTHER" id="PTHR23077">
    <property type="entry name" value="AAA-FAMILY ATPASE"/>
    <property type="match status" value="1"/>
</dbReference>
<sequence>MEEFRGADLLRRHGLTIRSKLLFCGPPGCGKTLTAEVFAHELGLPLIVARLDAIISSFLGETATNIRKVFETAAEQPCVLFLDEFDALARARADSSEHNELRRVVNSLLMLIDRFKGKGFLVAATNLEESLDAAIWRRFDEVVVFDLPSQREIRRLFDIKLKNFPAPFSLAEKATRLKGMSFADIERICDNAIKRSILKRSRSLLESEFDSSIREGLRRKDIRARLPQN</sequence>
<dbReference type="InterPro" id="IPR027417">
    <property type="entry name" value="P-loop_NTPase"/>
</dbReference>
<reference evidence="2" key="1">
    <citation type="submission" date="2020-05" db="EMBL/GenBank/DDBJ databases">
        <title>Nod-independent and nitrogen-fixing Bradyrhizobium aeschynomene sp. nov. isolated from nodules of Aeschynomene indica.</title>
        <authorList>
            <person name="Zhang Z."/>
        </authorList>
    </citation>
    <scope>NUCLEOTIDE SEQUENCE</scope>
    <source>
        <strain evidence="2">83012</strain>
    </source>
</reference>
<dbReference type="PANTHER" id="PTHR23077:SF198">
    <property type="entry name" value="ATP-DEPENDENT ZINC METALLOPROTEASE FTSH"/>
    <property type="match status" value="1"/>
</dbReference>
<dbReference type="RefSeq" id="WP_172113620.1">
    <property type="nucleotide sequence ID" value="NZ_JABFDN010000011.1"/>
</dbReference>
<accession>A0ABX2CMI4</accession>
<keyword evidence="2" id="KW-0067">ATP-binding</keyword>
<comment type="caution">
    <text evidence="2">The sequence shown here is derived from an EMBL/GenBank/DDBJ whole genome shotgun (WGS) entry which is preliminary data.</text>
</comment>
<dbReference type="Proteomes" id="UP000886476">
    <property type="component" value="Unassembled WGS sequence"/>
</dbReference>
<dbReference type="CDD" id="cd19481">
    <property type="entry name" value="RecA-like_protease"/>
    <property type="match status" value="1"/>
</dbReference>
<dbReference type="InterPro" id="IPR003593">
    <property type="entry name" value="AAA+_ATPase"/>
</dbReference>
<feature type="domain" description="AAA+ ATPase" evidence="1">
    <location>
        <begin position="17"/>
        <end position="149"/>
    </location>
</feature>
<dbReference type="GO" id="GO:0005524">
    <property type="term" value="F:ATP binding"/>
    <property type="evidence" value="ECO:0007669"/>
    <property type="project" value="UniProtKB-KW"/>
</dbReference>
<keyword evidence="2" id="KW-0547">Nucleotide-binding</keyword>
<evidence type="ECO:0000259" key="1">
    <source>
        <dbReference type="SMART" id="SM00382"/>
    </source>
</evidence>
<keyword evidence="3" id="KW-1185">Reference proteome</keyword>
<gene>
    <name evidence="2" type="ORF">HL667_26410</name>
</gene>
<dbReference type="Gene3D" id="1.10.8.60">
    <property type="match status" value="1"/>
</dbReference>
<protein>
    <submittedName>
        <fullName evidence="2">ATP-binding protein</fullName>
    </submittedName>
</protein>
<dbReference type="SMART" id="SM00382">
    <property type="entry name" value="AAA"/>
    <property type="match status" value="1"/>
</dbReference>
<dbReference type="InterPro" id="IPR003959">
    <property type="entry name" value="ATPase_AAA_core"/>
</dbReference>
<dbReference type="EMBL" id="JABFDN010000011">
    <property type="protein sequence ID" value="NPU68559.1"/>
    <property type="molecule type" value="Genomic_DNA"/>
</dbReference>
<evidence type="ECO:0000313" key="3">
    <source>
        <dbReference type="Proteomes" id="UP000886476"/>
    </source>
</evidence>
<dbReference type="SUPFAM" id="SSF52540">
    <property type="entry name" value="P-loop containing nucleoside triphosphate hydrolases"/>
    <property type="match status" value="1"/>
</dbReference>
<proteinExistence type="predicted"/>
<organism evidence="2 3">
    <name type="scientific">Bradyrhizobium aeschynomenes</name>
    <dbReference type="NCBI Taxonomy" id="2734909"/>
    <lineage>
        <taxon>Bacteria</taxon>
        <taxon>Pseudomonadati</taxon>
        <taxon>Pseudomonadota</taxon>
        <taxon>Alphaproteobacteria</taxon>
        <taxon>Hyphomicrobiales</taxon>
        <taxon>Nitrobacteraceae</taxon>
        <taxon>Bradyrhizobium</taxon>
    </lineage>
</organism>
<evidence type="ECO:0000313" key="2">
    <source>
        <dbReference type="EMBL" id="NPU68559.1"/>
    </source>
</evidence>
<name>A0ABX2CMI4_9BRAD</name>
<dbReference type="Gene3D" id="3.40.50.300">
    <property type="entry name" value="P-loop containing nucleotide triphosphate hydrolases"/>
    <property type="match status" value="1"/>
</dbReference>